<dbReference type="UniPathway" id="UPA00109">
    <property type="reaction ID" value="UER00188"/>
</dbReference>
<comment type="similarity">
    <text evidence="4 16">Belongs to the pyruvate kinase family.</text>
</comment>
<dbReference type="SUPFAM" id="SSF50800">
    <property type="entry name" value="PK beta-barrel domain-like"/>
    <property type="match status" value="1"/>
</dbReference>
<reference evidence="19" key="1">
    <citation type="journal article" date="2020" name="mSystems">
        <title>Genome- and Community-Level Interaction Insights into Carbon Utilization and Element Cycling Functions of Hydrothermarchaeota in Hydrothermal Sediment.</title>
        <authorList>
            <person name="Zhou Z."/>
            <person name="Liu Y."/>
            <person name="Xu W."/>
            <person name="Pan J."/>
            <person name="Luo Z.H."/>
            <person name="Li M."/>
        </authorList>
    </citation>
    <scope>NUCLEOTIDE SEQUENCE [LARGE SCALE GENOMIC DNA]</scope>
    <source>
        <strain evidence="19">SpSt-81</strain>
    </source>
</reference>
<dbReference type="InterPro" id="IPR015795">
    <property type="entry name" value="Pyrv_Knase_C"/>
</dbReference>
<dbReference type="InterPro" id="IPR015793">
    <property type="entry name" value="Pyrv_Knase_brl"/>
</dbReference>
<keyword evidence="7 16" id="KW-0808">Transferase</keyword>
<evidence type="ECO:0000256" key="10">
    <source>
        <dbReference type="ARBA" id="ARBA00022777"/>
    </source>
</evidence>
<keyword evidence="13 16" id="KW-0324">Glycolysis</keyword>
<evidence type="ECO:0000256" key="5">
    <source>
        <dbReference type="ARBA" id="ARBA00012142"/>
    </source>
</evidence>
<evidence type="ECO:0000256" key="13">
    <source>
        <dbReference type="ARBA" id="ARBA00023152"/>
    </source>
</evidence>
<evidence type="ECO:0000256" key="9">
    <source>
        <dbReference type="ARBA" id="ARBA00022741"/>
    </source>
</evidence>
<evidence type="ECO:0000256" key="2">
    <source>
        <dbReference type="ARBA" id="ARBA00001958"/>
    </source>
</evidence>
<dbReference type="NCBIfam" id="NF004978">
    <property type="entry name" value="PRK06354.1"/>
    <property type="match status" value="1"/>
</dbReference>
<dbReference type="NCBIfam" id="TIGR01064">
    <property type="entry name" value="pyruv_kin"/>
    <property type="match status" value="1"/>
</dbReference>
<dbReference type="Gene3D" id="3.50.30.10">
    <property type="entry name" value="Phosphohistidine domain"/>
    <property type="match status" value="1"/>
</dbReference>
<dbReference type="PANTHER" id="PTHR11817">
    <property type="entry name" value="PYRUVATE KINASE"/>
    <property type="match status" value="1"/>
</dbReference>
<dbReference type="Gene3D" id="3.20.20.60">
    <property type="entry name" value="Phosphoenolpyruvate-binding domains"/>
    <property type="match status" value="1"/>
</dbReference>
<comment type="caution">
    <text evidence="19">The sequence shown here is derived from an EMBL/GenBank/DDBJ whole genome shotgun (WGS) entry which is preliminary data.</text>
</comment>
<evidence type="ECO:0000313" key="19">
    <source>
        <dbReference type="EMBL" id="HFX14202.1"/>
    </source>
</evidence>
<evidence type="ECO:0000256" key="6">
    <source>
        <dbReference type="ARBA" id="ARBA00018587"/>
    </source>
</evidence>
<evidence type="ECO:0000256" key="1">
    <source>
        <dbReference type="ARBA" id="ARBA00001946"/>
    </source>
</evidence>
<keyword evidence="9" id="KW-0547">Nucleotide-binding</keyword>
<dbReference type="EC" id="2.7.1.40" evidence="5 15"/>
<keyword evidence="12 16" id="KW-0460">Magnesium</keyword>
<evidence type="ECO:0000256" key="4">
    <source>
        <dbReference type="ARBA" id="ARBA00008663"/>
    </source>
</evidence>
<dbReference type="GO" id="GO:0004743">
    <property type="term" value="F:pyruvate kinase activity"/>
    <property type="evidence" value="ECO:0007669"/>
    <property type="project" value="UniProtKB-UniRule"/>
</dbReference>
<comment type="cofactor">
    <cofactor evidence="1">
        <name>Mg(2+)</name>
        <dbReference type="ChEBI" id="CHEBI:18420"/>
    </cofactor>
</comment>
<evidence type="ECO:0000256" key="8">
    <source>
        <dbReference type="ARBA" id="ARBA00022723"/>
    </source>
</evidence>
<dbReference type="InterPro" id="IPR018209">
    <property type="entry name" value="Pyrv_Knase_AS"/>
</dbReference>
<gene>
    <name evidence="19" type="primary">pyk</name>
    <name evidence="19" type="ORF">ENW00_08700</name>
</gene>
<dbReference type="InterPro" id="IPR036918">
    <property type="entry name" value="Pyrv_Knase_C_sf"/>
</dbReference>
<comment type="cofactor">
    <cofactor evidence="2">
        <name>K(+)</name>
        <dbReference type="ChEBI" id="CHEBI:29103"/>
    </cofactor>
</comment>
<dbReference type="SUPFAM" id="SSF52009">
    <property type="entry name" value="Phosphohistidine domain"/>
    <property type="match status" value="1"/>
</dbReference>
<keyword evidence="10 16" id="KW-0418">Kinase</keyword>
<dbReference type="InterPro" id="IPR015806">
    <property type="entry name" value="Pyrv_Knase_insert_dom_sf"/>
</dbReference>
<dbReference type="InterPro" id="IPR040442">
    <property type="entry name" value="Pyrv_kinase-like_dom_sf"/>
</dbReference>
<name>A0A7C3RS27_DICTH</name>
<dbReference type="GO" id="GO:0000287">
    <property type="term" value="F:magnesium ion binding"/>
    <property type="evidence" value="ECO:0007669"/>
    <property type="project" value="UniProtKB-UniRule"/>
</dbReference>
<dbReference type="Pfam" id="PF00224">
    <property type="entry name" value="PK"/>
    <property type="match status" value="1"/>
</dbReference>
<dbReference type="SUPFAM" id="SSF51621">
    <property type="entry name" value="Phosphoenolpyruvate/pyruvate domain"/>
    <property type="match status" value="1"/>
</dbReference>
<keyword evidence="8" id="KW-0479">Metal-binding</keyword>
<evidence type="ECO:0000256" key="15">
    <source>
        <dbReference type="NCBIfam" id="TIGR01064"/>
    </source>
</evidence>
<evidence type="ECO:0000256" key="7">
    <source>
        <dbReference type="ARBA" id="ARBA00022679"/>
    </source>
</evidence>
<organism evidence="19">
    <name type="scientific">Dictyoglomus thermophilum</name>
    <dbReference type="NCBI Taxonomy" id="14"/>
    <lineage>
        <taxon>Bacteria</taxon>
        <taxon>Pseudomonadati</taxon>
        <taxon>Dictyoglomota</taxon>
        <taxon>Dictyoglomia</taxon>
        <taxon>Dictyoglomales</taxon>
        <taxon>Dictyoglomaceae</taxon>
        <taxon>Dictyoglomus</taxon>
    </lineage>
</organism>
<feature type="domain" description="Pyruvate kinase C-terminal" evidence="18">
    <location>
        <begin position="355"/>
        <end position="467"/>
    </location>
</feature>
<dbReference type="GO" id="GO:0030955">
    <property type="term" value="F:potassium ion binding"/>
    <property type="evidence" value="ECO:0007669"/>
    <property type="project" value="UniProtKB-UniRule"/>
</dbReference>
<evidence type="ECO:0000256" key="3">
    <source>
        <dbReference type="ARBA" id="ARBA00004997"/>
    </source>
</evidence>
<keyword evidence="11" id="KW-0067">ATP-binding</keyword>
<dbReference type="InterPro" id="IPR001697">
    <property type="entry name" value="Pyr_Knase"/>
</dbReference>
<dbReference type="GO" id="GO:0005524">
    <property type="term" value="F:ATP binding"/>
    <property type="evidence" value="ECO:0007669"/>
    <property type="project" value="UniProtKB-KW"/>
</dbReference>
<evidence type="ECO:0000259" key="18">
    <source>
        <dbReference type="Pfam" id="PF02887"/>
    </source>
</evidence>
<comment type="catalytic activity">
    <reaction evidence="16">
        <text>pyruvate + ATP = phosphoenolpyruvate + ADP + H(+)</text>
        <dbReference type="Rhea" id="RHEA:18157"/>
        <dbReference type="ChEBI" id="CHEBI:15361"/>
        <dbReference type="ChEBI" id="CHEBI:15378"/>
        <dbReference type="ChEBI" id="CHEBI:30616"/>
        <dbReference type="ChEBI" id="CHEBI:58702"/>
        <dbReference type="ChEBI" id="CHEBI:456216"/>
        <dbReference type="EC" id="2.7.1.40"/>
    </reaction>
</comment>
<accession>A0A7C3RS27</accession>
<evidence type="ECO:0000256" key="16">
    <source>
        <dbReference type="RuleBase" id="RU000504"/>
    </source>
</evidence>
<dbReference type="Gene3D" id="2.40.33.10">
    <property type="entry name" value="PK beta-barrel domain-like"/>
    <property type="match status" value="1"/>
</dbReference>
<dbReference type="NCBIfam" id="NF004491">
    <property type="entry name" value="PRK05826.1"/>
    <property type="match status" value="1"/>
</dbReference>
<dbReference type="Gene3D" id="3.40.1380.20">
    <property type="entry name" value="Pyruvate kinase, C-terminal domain"/>
    <property type="match status" value="1"/>
</dbReference>
<dbReference type="PROSITE" id="PS00110">
    <property type="entry name" value="PYRUVATE_KINASE"/>
    <property type="match status" value="1"/>
</dbReference>
<dbReference type="PRINTS" id="PR01050">
    <property type="entry name" value="PYRUVTKNASE"/>
</dbReference>
<dbReference type="InterPro" id="IPR011037">
    <property type="entry name" value="Pyrv_Knase-like_insert_dom_sf"/>
</dbReference>
<dbReference type="Pfam" id="PF02887">
    <property type="entry name" value="PK_C"/>
    <property type="match status" value="1"/>
</dbReference>
<dbReference type="AlphaFoldDB" id="A0A7C3RS27"/>
<dbReference type="FunFam" id="3.20.20.60:FF:000025">
    <property type="entry name" value="Pyruvate kinase"/>
    <property type="match status" value="1"/>
</dbReference>
<evidence type="ECO:0000259" key="17">
    <source>
        <dbReference type="Pfam" id="PF00224"/>
    </source>
</evidence>
<protein>
    <recommendedName>
        <fullName evidence="6 15">Pyruvate kinase</fullName>
        <ecNumber evidence="5 15">2.7.1.40</ecNumber>
    </recommendedName>
</protein>
<dbReference type="EMBL" id="DTIN01000039">
    <property type="protein sequence ID" value="HFX14202.1"/>
    <property type="molecule type" value="Genomic_DNA"/>
</dbReference>
<dbReference type="InterPro" id="IPR036637">
    <property type="entry name" value="Phosphohistidine_dom_sf"/>
</dbReference>
<comment type="pathway">
    <text evidence="3 16">Carbohydrate degradation; glycolysis; pyruvate from D-glyceraldehyde 3-phosphate: step 5/5.</text>
</comment>
<proteinExistence type="inferred from homology"/>
<keyword evidence="14 19" id="KW-0670">Pyruvate</keyword>
<sequence length="581" mass="65047">MFRKTKIVCTIGPASEKEEVLKELIRAGMDVARLNFSHGDYNVHGERIRLIRKFSEELDKPIPIIQDLQGPKIRIGELEKDKIFIKDGEEIYLTPKETIGNEKILYVNYPYLLEDVNIGDRILIDDGLIELKVMDKKEDKLVCGIIHGGYLSERKGVNFPDSKLRVSPLTEKDKKDTIFGIENKVDYIALSFVQRASDIIELKEFLELHDAKIPVIAKIEKREAVNNFKEILEVADAIMVARGDLAIEISNEEVPLIQKRIIKETRLAGKPVITATQMLISMVSNPTPTRAEVSDVANAILDGTDAIMLSNETAMGKYPIESVKMMDKIAKKVEESFPYDDFLKETDCNTTITKAITFSTCQIAKEIKASAIVTATHSGFTARQISKYRPNAPIFAITHFSEVRRRLNLSWGVIPLLTEIFYTTDEMFEKSTKLLLQKEYVKRGDTVVITAGIPMGISGMTNLIKVHVISDIIGQGHGLGGDSKTAKVILAQNPKEALSKEIDGAILLIKSYDLEIEPLFDKLVGLVIEDEKIPPSLIPWRSKGLGIIVGAKNLFEKLRDNEIITIDPERGVIYRGVARIS</sequence>
<evidence type="ECO:0000256" key="12">
    <source>
        <dbReference type="ARBA" id="ARBA00022842"/>
    </source>
</evidence>
<dbReference type="InterPro" id="IPR015813">
    <property type="entry name" value="Pyrv/PenolPyrv_kinase-like_dom"/>
</dbReference>
<dbReference type="GO" id="GO:0016301">
    <property type="term" value="F:kinase activity"/>
    <property type="evidence" value="ECO:0007669"/>
    <property type="project" value="UniProtKB-KW"/>
</dbReference>
<evidence type="ECO:0000256" key="11">
    <source>
        <dbReference type="ARBA" id="ARBA00022840"/>
    </source>
</evidence>
<dbReference type="FunFam" id="2.40.33.10:FF:000001">
    <property type="entry name" value="Pyruvate kinase"/>
    <property type="match status" value="1"/>
</dbReference>
<evidence type="ECO:0000256" key="14">
    <source>
        <dbReference type="ARBA" id="ARBA00023317"/>
    </source>
</evidence>
<dbReference type="SUPFAM" id="SSF52935">
    <property type="entry name" value="PK C-terminal domain-like"/>
    <property type="match status" value="1"/>
</dbReference>
<feature type="domain" description="Pyruvate kinase barrel" evidence="17">
    <location>
        <begin position="3"/>
        <end position="323"/>
    </location>
</feature>